<sequence length="175" mass="19754">MGQQQSKDEMLYNQVNYGNVEGIKSLFREGASLEVSNKSPLWDSIAPRSKEGTSKFSQITSRGANPLAMNDDDQTPLDVARVKGNVNVVRAIEEHICLFSGWMREFSGSGFIKMFVTQLVSRKVWSKERLILKCDCKNVLEWIDNLASSPANFATIVWDIVTMVMNQTVIVRFVQ</sequence>
<protein>
    <submittedName>
        <fullName evidence="1">XB3 in, putative isoform 2</fullName>
    </submittedName>
</protein>
<evidence type="ECO:0000313" key="2">
    <source>
        <dbReference type="Proteomes" id="UP000436088"/>
    </source>
</evidence>
<dbReference type="AlphaFoldDB" id="A0A6A3CWD5"/>
<dbReference type="EMBL" id="VEPZ02000194">
    <property type="protein sequence ID" value="KAE8731521.1"/>
    <property type="molecule type" value="Genomic_DNA"/>
</dbReference>
<dbReference type="Proteomes" id="UP000436088">
    <property type="component" value="Unassembled WGS sequence"/>
</dbReference>
<organism evidence="1 2">
    <name type="scientific">Hibiscus syriacus</name>
    <name type="common">Rose of Sharon</name>
    <dbReference type="NCBI Taxonomy" id="106335"/>
    <lineage>
        <taxon>Eukaryota</taxon>
        <taxon>Viridiplantae</taxon>
        <taxon>Streptophyta</taxon>
        <taxon>Embryophyta</taxon>
        <taxon>Tracheophyta</taxon>
        <taxon>Spermatophyta</taxon>
        <taxon>Magnoliopsida</taxon>
        <taxon>eudicotyledons</taxon>
        <taxon>Gunneridae</taxon>
        <taxon>Pentapetalae</taxon>
        <taxon>rosids</taxon>
        <taxon>malvids</taxon>
        <taxon>Malvales</taxon>
        <taxon>Malvaceae</taxon>
        <taxon>Malvoideae</taxon>
        <taxon>Hibiscus</taxon>
    </lineage>
</organism>
<dbReference type="SUPFAM" id="SSF48403">
    <property type="entry name" value="Ankyrin repeat"/>
    <property type="match status" value="1"/>
</dbReference>
<dbReference type="Gene3D" id="1.25.40.20">
    <property type="entry name" value="Ankyrin repeat-containing domain"/>
    <property type="match status" value="1"/>
</dbReference>
<name>A0A6A3CWD5_HIBSY</name>
<evidence type="ECO:0000313" key="1">
    <source>
        <dbReference type="EMBL" id="KAE8731521.1"/>
    </source>
</evidence>
<reference evidence="1" key="1">
    <citation type="submission" date="2019-09" db="EMBL/GenBank/DDBJ databases">
        <title>Draft genome information of white flower Hibiscus syriacus.</title>
        <authorList>
            <person name="Kim Y.-M."/>
        </authorList>
    </citation>
    <scope>NUCLEOTIDE SEQUENCE [LARGE SCALE GENOMIC DNA]</scope>
    <source>
        <strain evidence="1">YM2019G1</strain>
    </source>
</reference>
<dbReference type="InterPro" id="IPR036770">
    <property type="entry name" value="Ankyrin_rpt-contain_sf"/>
</dbReference>
<keyword evidence="2" id="KW-1185">Reference proteome</keyword>
<comment type="caution">
    <text evidence="1">The sequence shown here is derived from an EMBL/GenBank/DDBJ whole genome shotgun (WGS) entry which is preliminary data.</text>
</comment>
<proteinExistence type="predicted"/>
<gene>
    <name evidence="1" type="ORF">F3Y22_tig00002799pilonHSYRG00026</name>
</gene>
<accession>A0A6A3CWD5</accession>